<keyword evidence="1 4" id="KW-0378">Hydrolase</keyword>
<dbReference type="CDD" id="cd02857">
    <property type="entry name" value="E_set_CDase_PDE_N"/>
    <property type="match status" value="1"/>
</dbReference>
<dbReference type="Gene3D" id="2.60.40.10">
    <property type="entry name" value="Immunoglobulins"/>
    <property type="match status" value="1"/>
</dbReference>
<dbReference type="Pfam" id="PF02903">
    <property type="entry name" value="Alpha-amylase_N"/>
    <property type="match status" value="1"/>
</dbReference>
<comment type="caution">
    <text evidence="4">The sequence shown here is derived from an EMBL/GenBank/DDBJ whole genome shotgun (WGS) entry which is preliminary data.</text>
</comment>
<gene>
    <name evidence="4" type="ORF">N7548_04495</name>
</gene>
<dbReference type="InterPro" id="IPR017853">
    <property type="entry name" value="GH"/>
</dbReference>
<dbReference type="CDD" id="cd11338">
    <property type="entry name" value="AmyAc_CMD"/>
    <property type="match status" value="1"/>
</dbReference>
<sequence>MNKDALLHKSKSEMAYAYDANTLHIWLRTAHDDFQSVKLVYGDPFRYEPIDEAQLHWVWKKESANDLEMIKRFSDHEYDYYFLAIKPEHKRIKYAFVLDDHYLYGVRETYDLSTDTNQKKKYNLFNYFNFPFLNEVDVISIPSWVKDTIWYEIFPERFRRSQNATNQPTHAWGDPAEKVTNHMFFGGNIEGIIESLDYLVDLGITGIYFTPIFKSPSAHKYDTTDYFQIDPDFGTNDDFKRLVNESHKRGIRVVLDAVFNHCGYDHPFFQDVVKHGKASKYYNSFFVKDEPMLNFELNAKGKPIYHRGLIPNYHTFAFTPYMPKWNTEDPLARQHLLEVAKYWIESYDIDGWRLDVSNEVSHDFWRAFRQTVKQAKKDAFIFGENWDYSFPWLGGDQIDTVMNYELIYLIWQFFGHDVNIPRIPASELVRLTNKLLVSYPQQITENMFNLVDSHDTGRILHRSKENKDLAFLSYLFMFAFPGTPTIYYGGEIGLTGDHDPDNRRCMIWDESKQDLNFKSRIKQLIDWRKKYTAFGSSDFRWVTYDDLNQTIVFEKTGQEKLIFILNSDEQAHIVVLPKPLQGINIETHLNVIGDTFEVPGYSYLIIQCR</sequence>
<evidence type="ECO:0000259" key="3">
    <source>
        <dbReference type="SMART" id="SM00642"/>
    </source>
</evidence>
<keyword evidence="5" id="KW-1185">Reference proteome</keyword>
<dbReference type="SUPFAM" id="SSF51445">
    <property type="entry name" value="(Trans)glycosidases"/>
    <property type="match status" value="1"/>
</dbReference>
<evidence type="ECO:0000256" key="1">
    <source>
        <dbReference type="ARBA" id="ARBA00022801"/>
    </source>
</evidence>
<dbReference type="Pfam" id="PF00128">
    <property type="entry name" value="Alpha-amylase"/>
    <property type="match status" value="1"/>
</dbReference>
<dbReference type="PANTHER" id="PTHR10357">
    <property type="entry name" value="ALPHA-AMYLASE FAMILY MEMBER"/>
    <property type="match status" value="1"/>
</dbReference>
<dbReference type="Proteomes" id="UP001177160">
    <property type="component" value="Unassembled WGS sequence"/>
</dbReference>
<dbReference type="EMBL" id="JAOVQM010000003">
    <property type="protein sequence ID" value="MCV2232083.1"/>
    <property type="molecule type" value="Genomic_DNA"/>
</dbReference>
<dbReference type="Gene3D" id="3.90.400.10">
    <property type="entry name" value="Oligo-1,6-glucosidase, Domain 2"/>
    <property type="match status" value="1"/>
</dbReference>
<reference evidence="4" key="1">
    <citation type="submission" date="2022-09" db="EMBL/GenBank/DDBJ databases">
        <title>Novel Mycoplasma species identified in domestic and wild animals.</title>
        <authorList>
            <person name="Volokhov D.V."/>
            <person name="Furtak V.A."/>
            <person name="Zagorodnyaya T.A."/>
        </authorList>
    </citation>
    <scope>NUCLEOTIDE SEQUENCE</scope>
    <source>
        <strain evidence="4">Oakley</strain>
    </source>
</reference>
<dbReference type="RefSeq" id="WP_263608249.1">
    <property type="nucleotide sequence ID" value="NZ_JAOVQM010000003.1"/>
</dbReference>
<evidence type="ECO:0000313" key="5">
    <source>
        <dbReference type="Proteomes" id="UP001177160"/>
    </source>
</evidence>
<dbReference type="GO" id="GO:0016787">
    <property type="term" value="F:hydrolase activity"/>
    <property type="evidence" value="ECO:0007669"/>
    <property type="project" value="UniProtKB-KW"/>
</dbReference>
<feature type="domain" description="Glycosyl hydrolase family 13 catalytic" evidence="3">
    <location>
        <begin position="152"/>
        <end position="528"/>
    </location>
</feature>
<evidence type="ECO:0000313" key="4">
    <source>
        <dbReference type="EMBL" id="MCV2232083.1"/>
    </source>
</evidence>
<protein>
    <submittedName>
        <fullName evidence="4">Glycoside hydrolase family 13 protein</fullName>
    </submittedName>
</protein>
<evidence type="ECO:0000256" key="2">
    <source>
        <dbReference type="ARBA" id="ARBA00023295"/>
    </source>
</evidence>
<dbReference type="InterPro" id="IPR045857">
    <property type="entry name" value="O16G_dom_2"/>
</dbReference>
<dbReference type="InterPro" id="IPR013783">
    <property type="entry name" value="Ig-like_fold"/>
</dbReference>
<organism evidence="4 5">
    <name type="scientific">Paracholeplasma manati</name>
    <dbReference type="NCBI Taxonomy" id="591373"/>
    <lineage>
        <taxon>Bacteria</taxon>
        <taxon>Bacillati</taxon>
        <taxon>Mycoplasmatota</taxon>
        <taxon>Mollicutes</taxon>
        <taxon>Acholeplasmatales</taxon>
        <taxon>Acholeplasmataceae</taxon>
        <taxon>Paracholeplasma</taxon>
    </lineage>
</organism>
<proteinExistence type="predicted"/>
<keyword evidence="2" id="KW-0326">Glycosidase</keyword>
<accession>A0ABT2YBP0</accession>
<name>A0ABT2YBP0_9MOLU</name>
<dbReference type="PANTHER" id="PTHR10357:SF210">
    <property type="entry name" value="MALTODEXTRIN GLUCOSIDASE"/>
    <property type="match status" value="1"/>
</dbReference>
<dbReference type="SUPFAM" id="SSF81296">
    <property type="entry name" value="E set domains"/>
    <property type="match status" value="1"/>
</dbReference>
<dbReference type="InterPro" id="IPR004185">
    <property type="entry name" value="Glyco_hydro_13_lg-like_dom"/>
</dbReference>
<dbReference type="Gene3D" id="3.20.20.80">
    <property type="entry name" value="Glycosidases"/>
    <property type="match status" value="1"/>
</dbReference>
<dbReference type="InterPro" id="IPR006047">
    <property type="entry name" value="GH13_cat_dom"/>
</dbReference>
<dbReference type="InterPro" id="IPR014756">
    <property type="entry name" value="Ig_E-set"/>
</dbReference>
<dbReference type="SMART" id="SM00642">
    <property type="entry name" value="Aamy"/>
    <property type="match status" value="1"/>
</dbReference>